<feature type="region of interest" description="Disordered" evidence="3">
    <location>
        <begin position="1"/>
        <end position="28"/>
    </location>
</feature>
<dbReference type="GeneID" id="101676625"/>
<dbReference type="RefSeq" id="XP_004782505.2">
    <property type="nucleotide sequence ID" value="XM_004782448.3"/>
</dbReference>
<evidence type="ECO:0000313" key="4">
    <source>
        <dbReference type="Proteomes" id="UP000000715"/>
    </source>
</evidence>
<dbReference type="SUPFAM" id="SSF143113">
    <property type="entry name" value="NAP-like"/>
    <property type="match status" value="1"/>
</dbReference>
<keyword evidence="4" id="KW-1185">Reference proteome</keyword>
<accession>A0A8U0NGV8</accession>
<evidence type="ECO:0000313" key="5">
    <source>
        <dbReference type="RefSeq" id="XP_004782505.2"/>
    </source>
</evidence>
<dbReference type="Gene3D" id="1.20.5.1500">
    <property type="match status" value="1"/>
</dbReference>
<dbReference type="OrthoDB" id="9806691at2759"/>
<dbReference type="KEGG" id="mpuf:101676625"/>
<name>A0A8U0NGV8_MUSPF</name>
<dbReference type="AlphaFoldDB" id="A0A8U0NGV8"/>
<comment type="similarity">
    <text evidence="1 2">Belongs to the nucleosome assembly protein (NAP) family.</text>
</comment>
<dbReference type="GO" id="GO:0006334">
    <property type="term" value="P:nucleosome assembly"/>
    <property type="evidence" value="ECO:0007669"/>
    <property type="project" value="InterPro"/>
</dbReference>
<feature type="compositionally biased region" description="Acidic residues" evidence="3">
    <location>
        <begin position="71"/>
        <end position="146"/>
    </location>
</feature>
<reference evidence="5" key="1">
    <citation type="submission" date="2025-08" db="UniProtKB">
        <authorList>
            <consortium name="RefSeq"/>
        </authorList>
    </citation>
    <scope>IDENTIFICATION</scope>
    <source>
        <tissue evidence="5">Brain</tissue>
    </source>
</reference>
<evidence type="ECO:0000256" key="2">
    <source>
        <dbReference type="RuleBase" id="RU003876"/>
    </source>
</evidence>
<feature type="region of interest" description="Disordered" evidence="3">
    <location>
        <begin position="195"/>
        <end position="323"/>
    </location>
</feature>
<feature type="compositionally biased region" description="Basic and acidic residues" evidence="3">
    <location>
        <begin position="209"/>
        <end position="228"/>
    </location>
</feature>
<dbReference type="Gene3D" id="3.30.1120.90">
    <property type="entry name" value="Nucleosome assembly protein"/>
    <property type="match status" value="1"/>
</dbReference>
<feature type="region of interest" description="Disordered" evidence="3">
    <location>
        <begin position="43"/>
        <end position="173"/>
    </location>
</feature>
<organism evidence="4 5">
    <name type="scientific">Mustela putorius furo</name>
    <name type="common">European domestic ferret</name>
    <name type="synonym">Mustela furo</name>
    <dbReference type="NCBI Taxonomy" id="9669"/>
    <lineage>
        <taxon>Eukaryota</taxon>
        <taxon>Metazoa</taxon>
        <taxon>Chordata</taxon>
        <taxon>Craniata</taxon>
        <taxon>Vertebrata</taxon>
        <taxon>Euteleostomi</taxon>
        <taxon>Mammalia</taxon>
        <taxon>Eutheria</taxon>
        <taxon>Laurasiatheria</taxon>
        <taxon>Carnivora</taxon>
        <taxon>Caniformia</taxon>
        <taxon>Musteloidea</taxon>
        <taxon>Mustelidae</taxon>
        <taxon>Mustelinae</taxon>
        <taxon>Mustela</taxon>
    </lineage>
</organism>
<evidence type="ECO:0000256" key="3">
    <source>
        <dbReference type="SAM" id="MobiDB-lite"/>
    </source>
</evidence>
<feature type="compositionally biased region" description="Basic and acidic residues" evidence="3">
    <location>
        <begin position="266"/>
        <end position="280"/>
    </location>
</feature>
<feature type="compositionally biased region" description="Low complexity" evidence="3">
    <location>
        <begin position="55"/>
        <end position="67"/>
    </location>
</feature>
<dbReference type="InterPro" id="IPR037231">
    <property type="entry name" value="NAP-like_sf"/>
</dbReference>
<dbReference type="Proteomes" id="UP000000715">
    <property type="component" value="Unplaced"/>
</dbReference>
<protein>
    <submittedName>
        <fullName evidence="5">Nucleosome assembly protein 1-like 1</fullName>
    </submittedName>
</protein>
<proteinExistence type="inferred from homology"/>
<feature type="compositionally biased region" description="Basic and acidic residues" evidence="3">
    <location>
        <begin position="602"/>
        <end position="628"/>
    </location>
</feature>
<sequence>MSATEEQSLIPGGQDPRPVGVPVSPSEGVDGVEAAAAFLASEGVARALPEEEGGQDAAQAAEQSQEGKLVEEEEAGEEDEEEEEEEEEEFEFEFEFGDQEDYEYQSPEFEVEFGNQEESDYESEEEGENEEENEEEEEETEQEEDNGQGPADVQKSPRPLLRPSWHGFGPSSGLCSIPFYTVSMIMTMSWSSPMQAAWESGATPGSPRTLERGQRLQRWKSQEKDQLPRTRGTRERKRRSGWASTRQRAPRPGGPQEPTEEAVSQKAEEPTAEAHGKEDEALGDASKSSEAGACAPDKVQVGEWPSSPRGLAAPLGAPSSKAGGAQHLPLAVKQRVKALKNLQAQYAQVEAQFYRDFHDLEKKYAVFYQPLFDKRSEIVNAIYEPTEGECQWQVAVQEGAWGGMEREPAGKGPTSGIPHFWLTAFKNVKILGRMIRKNDEPVLEHLKDVKIKFSGFKEPMSFTIEFIFKSNEYFLNEILTKTYQMRSDPDDSDPFLSKGPEIISSTGCEIYWKEGRNVTMKTSKLQKCEDRRSIVSTTKKTPRYSFFTYFYPPDSPEGRVVDVATDFRLGYFFREVLVPKSVLFFTNEASEYKCGSSDDEAREAGGEEKKAEEIRNEEPEKGPEKHLGPGESSS</sequence>
<dbReference type="PANTHER" id="PTHR11875">
    <property type="entry name" value="TESTIS-SPECIFIC Y-ENCODED PROTEIN"/>
    <property type="match status" value="1"/>
</dbReference>
<feature type="compositionally biased region" description="Low complexity" evidence="3">
    <location>
        <begin position="18"/>
        <end position="28"/>
    </location>
</feature>
<gene>
    <name evidence="5" type="primary">LOC101676625</name>
</gene>
<dbReference type="InterPro" id="IPR002164">
    <property type="entry name" value="NAP_family"/>
</dbReference>
<dbReference type="FunFam" id="1.20.5.1500:FF:000001">
    <property type="entry name" value="Nucleosome assembly protein 1-like 1"/>
    <property type="match status" value="1"/>
</dbReference>
<evidence type="ECO:0000256" key="1">
    <source>
        <dbReference type="ARBA" id="ARBA00009947"/>
    </source>
</evidence>
<dbReference type="GO" id="GO:0005634">
    <property type="term" value="C:nucleus"/>
    <property type="evidence" value="ECO:0007669"/>
    <property type="project" value="InterPro"/>
</dbReference>
<dbReference type="Pfam" id="PF00956">
    <property type="entry name" value="NAP"/>
    <property type="match status" value="1"/>
</dbReference>
<feature type="region of interest" description="Disordered" evidence="3">
    <location>
        <begin position="592"/>
        <end position="634"/>
    </location>
</feature>